<dbReference type="InterPro" id="IPR032675">
    <property type="entry name" value="LRR_dom_sf"/>
</dbReference>
<dbReference type="OrthoDB" id="551214at2759"/>
<feature type="region of interest" description="Disordered" evidence="5">
    <location>
        <begin position="415"/>
        <end position="440"/>
    </location>
</feature>
<dbReference type="PANTHER" id="PTHR45973">
    <property type="entry name" value="PROTEIN PHOSPHATASE 1 REGULATORY SUBUNIT SDS22-RELATED"/>
    <property type="match status" value="1"/>
</dbReference>
<feature type="compositionally biased region" description="Acidic residues" evidence="5">
    <location>
        <begin position="277"/>
        <end position="294"/>
    </location>
</feature>
<dbReference type="SUPFAM" id="SSF52058">
    <property type="entry name" value="L domain-like"/>
    <property type="match status" value="1"/>
</dbReference>
<evidence type="ECO:0000313" key="6">
    <source>
        <dbReference type="EMBL" id="PNH03385.1"/>
    </source>
</evidence>
<evidence type="ECO:0000256" key="2">
    <source>
        <dbReference type="ARBA" id="ARBA00022614"/>
    </source>
</evidence>
<dbReference type="InterPro" id="IPR013083">
    <property type="entry name" value="Znf_RING/FYVE/PHD"/>
</dbReference>
<dbReference type="Gene3D" id="3.30.40.10">
    <property type="entry name" value="Zinc/RING finger domain, C3HC4 (zinc finger)"/>
    <property type="match status" value="1"/>
</dbReference>
<feature type="region of interest" description="Disordered" evidence="5">
    <location>
        <begin position="271"/>
        <end position="309"/>
    </location>
</feature>
<dbReference type="Proteomes" id="UP000236333">
    <property type="component" value="Unassembled WGS sequence"/>
</dbReference>
<evidence type="ECO:0000256" key="5">
    <source>
        <dbReference type="SAM" id="MobiDB-lite"/>
    </source>
</evidence>
<keyword evidence="3" id="KW-0677">Repeat</keyword>
<accession>A0A2J7ZSZ0</accession>
<sequence length="587" mass="59544">MDEHGARLMSPRVVARVCRSRGHFATPACNTTLYLQDLRFRRIENLQEFVACRVLHLSSNCLPRIEGLEHMRGLQVLDLSSNAELAGREVLDALCGLAGLRVLYVMKTPLHRIPNLRRILVSALPCLTYLDAAPVDECDRRGCEAWLLGGVAAEKAARLAYRAERRLAQKRSTVTFAVERARRRALREMGLAGNDAASLALALEDTDDIVRRRLGPVAAAAAVTAAAAGTALYGSAAAAAAAVHHGTTLASEQVDELPLARYTASVAKAALRHEGGEEGDEEGGGEDVGAEEGGDGAQGGVGAHCLERWGPGTDGLHDLAAGARGEPGLEAAAGRAAPLPGPLVPPVQLKAGVGRGAPAAPAEAAEALAAAGRSLPLSAEVEVEVGVGAEVGARALGGDVEAAAPEVVARPLNAEEAPEAGARTAQPGEGQQAAATAAPVAEVPDVERVAAESQLGAGGLAAGPAGVAAAVVLEAVGAGGLGAEPVAEAPGTAGPAAATLAEAPGVARPAAAPVDDGPTTAGPAAAAPMVEALQAAGEAAAQAGRRRVPWHVTGLPECVVCSELFVEEEEVVLLPCHHFFHDRRVGG</sequence>
<gene>
    <name evidence="6" type="ORF">TSOC_010578</name>
</gene>
<evidence type="ECO:0000256" key="1">
    <source>
        <dbReference type="ARBA" id="ARBA00004430"/>
    </source>
</evidence>
<dbReference type="AlphaFoldDB" id="A0A2J7ZSZ0"/>
<dbReference type="Gene3D" id="3.80.10.10">
    <property type="entry name" value="Ribonuclease Inhibitor"/>
    <property type="match status" value="1"/>
</dbReference>
<comment type="caution">
    <text evidence="6">The sequence shown here is derived from an EMBL/GenBank/DDBJ whole genome shotgun (WGS) entry which is preliminary data.</text>
</comment>
<proteinExistence type="predicted"/>
<dbReference type="GO" id="GO:0005930">
    <property type="term" value="C:axoneme"/>
    <property type="evidence" value="ECO:0007669"/>
    <property type="project" value="UniProtKB-SubCell"/>
</dbReference>
<protein>
    <submittedName>
        <fullName evidence="6">Dynein assembly factor 1, axonemal</fullName>
    </submittedName>
</protein>
<organism evidence="6 7">
    <name type="scientific">Tetrabaena socialis</name>
    <dbReference type="NCBI Taxonomy" id="47790"/>
    <lineage>
        <taxon>Eukaryota</taxon>
        <taxon>Viridiplantae</taxon>
        <taxon>Chlorophyta</taxon>
        <taxon>core chlorophytes</taxon>
        <taxon>Chlorophyceae</taxon>
        <taxon>CS clade</taxon>
        <taxon>Chlamydomonadales</taxon>
        <taxon>Tetrabaenaceae</taxon>
        <taxon>Tetrabaena</taxon>
    </lineage>
</organism>
<evidence type="ECO:0000256" key="3">
    <source>
        <dbReference type="ARBA" id="ARBA00022737"/>
    </source>
</evidence>
<dbReference type="PANTHER" id="PTHR45973:SF9">
    <property type="entry name" value="LEUCINE-RICH REPEAT-CONTAINING PROTEIN 46"/>
    <property type="match status" value="1"/>
</dbReference>
<reference evidence="6 7" key="1">
    <citation type="journal article" date="2017" name="Mol. Biol. Evol.">
        <title>The 4-celled Tetrabaena socialis nuclear genome reveals the essential components for genetic control of cell number at the origin of multicellularity in the volvocine lineage.</title>
        <authorList>
            <person name="Featherston J."/>
            <person name="Arakaki Y."/>
            <person name="Hanschen E.R."/>
            <person name="Ferris P.J."/>
            <person name="Michod R.E."/>
            <person name="Olson B.J.S.C."/>
            <person name="Nozaki H."/>
            <person name="Durand P.M."/>
        </authorList>
    </citation>
    <scope>NUCLEOTIDE SEQUENCE [LARGE SCALE GENOMIC DNA]</scope>
    <source>
        <strain evidence="6 7">NIES-571</strain>
    </source>
</reference>
<dbReference type="SUPFAM" id="SSF57850">
    <property type="entry name" value="RING/U-box"/>
    <property type="match status" value="1"/>
</dbReference>
<evidence type="ECO:0000313" key="7">
    <source>
        <dbReference type="Proteomes" id="UP000236333"/>
    </source>
</evidence>
<dbReference type="InterPro" id="IPR050576">
    <property type="entry name" value="Cilia_flagella_integrity"/>
</dbReference>
<keyword evidence="7" id="KW-1185">Reference proteome</keyword>
<name>A0A2J7ZSZ0_9CHLO</name>
<evidence type="ECO:0000256" key="4">
    <source>
        <dbReference type="ARBA" id="ARBA00023273"/>
    </source>
</evidence>
<keyword evidence="4" id="KW-0966">Cell projection</keyword>
<feature type="compositionally biased region" description="Low complexity" evidence="5">
    <location>
        <begin position="425"/>
        <end position="440"/>
    </location>
</feature>
<dbReference type="EMBL" id="PGGS01000511">
    <property type="protein sequence ID" value="PNH03385.1"/>
    <property type="molecule type" value="Genomic_DNA"/>
</dbReference>
<keyword evidence="2" id="KW-0433">Leucine-rich repeat</keyword>
<comment type="subcellular location">
    <subcellularLocation>
        <location evidence="1">Cytoplasm</location>
        <location evidence="1">Cytoskeleton</location>
        <location evidence="1">Cilium axoneme</location>
    </subcellularLocation>
</comment>